<proteinExistence type="predicted"/>
<comment type="caution">
    <text evidence="2">The sequence shown here is derived from an EMBL/GenBank/DDBJ whole genome shotgun (WGS) entry which is preliminary data.</text>
</comment>
<gene>
    <name evidence="2" type="ORF">BKH30_12125</name>
</gene>
<accession>A0A1Q8VG48</accession>
<name>A0A1Q8VG48_9ACTO</name>
<evidence type="ECO:0000256" key="1">
    <source>
        <dbReference type="SAM" id="MobiDB-lite"/>
    </source>
</evidence>
<evidence type="ECO:0000313" key="3">
    <source>
        <dbReference type="Proteomes" id="UP000186855"/>
    </source>
</evidence>
<feature type="region of interest" description="Disordered" evidence="1">
    <location>
        <begin position="41"/>
        <end position="63"/>
    </location>
</feature>
<protein>
    <submittedName>
        <fullName evidence="2">Uncharacterized protein</fullName>
    </submittedName>
</protein>
<organism evidence="2 3">
    <name type="scientific">Actinomyces oris</name>
    <dbReference type="NCBI Taxonomy" id="544580"/>
    <lineage>
        <taxon>Bacteria</taxon>
        <taxon>Bacillati</taxon>
        <taxon>Actinomycetota</taxon>
        <taxon>Actinomycetes</taxon>
        <taxon>Actinomycetales</taxon>
        <taxon>Actinomycetaceae</taxon>
        <taxon>Actinomyces</taxon>
    </lineage>
</organism>
<sequence length="100" mass="10377">MITAYGRMRWTMLASRFGRADQGMQARLASPVQIHSASGVRTISGAPLPPMGTVAHPTSQPSSTTTAKAIVQTPSEDAAVEKSCMPMALSAPVHATAAGR</sequence>
<evidence type="ECO:0000313" key="2">
    <source>
        <dbReference type="EMBL" id="OLO47055.1"/>
    </source>
</evidence>
<dbReference type="AlphaFoldDB" id="A0A1Q8VG48"/>
<reference evidence="2 3" key="1">
    <citation type="submission" date="2016-12" db="EMBL/GenBank/DDBJ databases">
        <title>Genomic comparison of strains in the 'Actinomyces naeslundii' group.</title>
        <authorList>
            <person name="Mughal S.R."/>
            <person name="Do T."/>
            <person name="Gilbert S.C."/>
            <person name="Witherden E.A."/>
            <person name="Didelot X."/>
            <person name="Beighton D."/>
        </authorList>
    </citation>
    <scope>NUCLEOTIDE SEQUENCE [LARGE SCALE GENOMIC DNA]</scope>
    <source>
        <strain evidence="2 3">S24V</strain>
    </source>
</reference>
<dbReference type="EMBL" id="MSKI01000178">
    <property type="protein sequence ID" value="OLO47055.1"/>
    <property type="molecule type" value="Genomic_DNA"/>
</dbReference>
<dbReference type="Proteomes" id="UP000186855">
    <property type="component" value="Unassembled WGS sequence"/>
</dbReference>